<evidence type="ECO:0000256" key="4">
    <source>
        <dbReference type="SAM" id="MobiDB-lite"/>
    </source>
</evidence>
<dbReference type="InterPro" id="IPR005024">
    <property type="entry name" value="Snf7_fam"/>
</dbReference>
<dbReference type="Pfam" id="PF03357">
    <property type="entry name" value="Snf7"/>
    <property type="match status" value="1"/>
</dbReference>
<evidence type="ECO:0000256" key="3">
    <source>
        <dbReference type="ARBA" id="ARBA00022753"/>
    </source>
</evidence>
<evidence type="ECO:0000256" key="1">
    <source>
        <dbReference type="ARBA" id="ARBA00004177"/>
    </source>
</evidence>
<evidence type="ECO:0000313" key="5">
    <source>
        <dbReference type="EMBL" id="KAK7070772.1"/>
    </source>
</evidence>
<evidence type="ECO:0008006" key="7">
    <source>
        <dbReference type="Google" id="ProtNLM"/>
    </source>
</evidence>
<dbReference type="EMBL" id="JAXCGZ010015240">
    <property type="protein sequence ID" value="KAK7070772.1"/>
    <property type="molecule type" value="Genomic_DNA"/>
</dbReference>
<name>A0AAN8WTK1_HALRR</name>
<keyword evidence="3" id="KW-0967">Endosome</keyword>
<dbReference type="GO" id="GO:0009898">
    <property type="term" value="C:cytoplasmic side of plasma membrane"/>
    <property type="evidence" value="ECO:0007669"/>
    <property type="project" value="TreeGrafter"/>
</dbReference>
<evidence type="ECO:0000256" key="2">
    <source>
        <dbReference type="ARBA" id="ARBA00006190"/>
    </source>
</evidence>
<comment type="caution">
    <text evidence="5">The sequence shown here is derived from an EMBL/GenBank/DDBJ whole genome shotgun (WGS) entry which is preliminary data.</text>
</comment>
<proteinExistence type="inferred from homology"/>
<comment type="subcellular location">
    <subcellularLocation>
        <location evidence="1">Endosome</location>
    </subcellularLocation>
</comment>
<dbReference type="PANTHER" id="PTHR22761:SF10">
    <property type="entry name" value="GH13992P"/>
    <property type="match status" value="1"/>
</dbReference>
<sequence length="426" mass="47991">MDNQRIYLPPEWSNEERMRVLMGPMPPSLDTVATTGRLTFWTAAVHQWCSTMKKLTFTLQDCLFAFTRGTQQPRSLPDVLLHMYRTGEVVPLDELYLGERNEESWIGWGLRIFISSPSRFAWRKAKDVLGMNNIQGKVFVNVKVLQEMCEYVSKAYWESLSNEMNFSPAPLSLASLYQRVRHCVSSADDLRLVVESLTYHGRATTVIHKDTIFVKFAMVGDTKKPVITKMELAMEDLQSAQCSLESNILKLNAEISCLHSQVMSALKDKMKTKALSFLRKKKRTEKSLETQMKALENVASCQLQLQEAQINKQVIGAFRTGVEAIRASVIGNHSPDRVAETMDDLQEVLGDVEDVGSLIASGVSPPGTVIDDDDLTEELNQLLMQNQNTIDQSLSDRMQGLELPDVPRNNPLSSLTDLPRSEYSPP</sequence>
<gene>
    <name evidence="5" type="ORF">SK128_022014</name>
</gene>
<dbReference type="Proteomes" id="UP001381693">
    <property type="component" value="Unassembled WGS sequence"/>
</dbReference>
<accession>A0AAN8WTK1</accession>
<dbReference type="GO" id="GO:0000815">
    <property type="term" value="C:ESCRT III complex"/>
    <property type="evidence" value="ECO:0007669"/>
    <property type="project" value="TreeGrafter"/>
</dbReference>
<evidence type="ECO:0000313" key="6">
    <source>
        <dbReference type="Proteomes" id="UP001381693"/>
    </source>
</evidence>
<reference evidence="5 6" key="1">
    <citation type="submission" date="2023-11" db="EMBL/GenBank/DDBJ databases">
        <title>Halocaridina rubra genome assembly.</title>
        <authorList>
            <person name="Smith C."/>
        </authorList>
    </citation>
    <scope>NUCLEOTIDE SEQUENCE [LARGE SCALE GENOMIC DNA]</scope>
    <source>
        <strain evidence="5">EP-1</strain>
        <tissue evidence="5">Whole</tissue>
    </source>
</reference>
<organism evidence="5 6">
    <name type="scientific">Halocaridina rubra</name>
    <name type="common">Hawaiian red shrimp</name>
    <dbReference type="NCBI Taxonomy" id="373956"/>
    <lineage>
        <taxon>Eukaryota</taxon>
        <taxon>Metazoa</taxon>
        <taxon>Ecdysozoa</taxon>
        <taxon>Arthropoda</taxon>
        <taxon>Crustacea</taxon>
        <taxon>Multicrustacea</taxon>
        <taxon>Malacostraca</taxon>
        <taxon>Eumalacostraca</taxon>
        <taxon>Eucarida</taxon>
        <taxon>Decapoda</taxon>
        <taxon>Pleocyemata</taxon>
        <taxon>Caridea</taxon>
        <taxon>Atyoidea</taxon>
        <taxon>Atyidae</taxon>
        <taxon>Halocaridina</taxon>
    </lineage>
</organism>
<dbReference type="GO" id="GO:0032511">
    <property type="term" value="P:late endosome to vacuole transport via multivesicular body sorting pathway"/>
    <property type="evidence" value="ECO:0007669"/>
    <property type="project" value="TreeGrafter"/>
</dbReference>
<dbReference type="GO" id="GO:0006900">
    <property type="term" value="P:vesicle budding from membrane"/>
    <property type="evidence" value="ECO:0007669"/>
    <property type="project" value="TreeGrafter"/>
</dbReference>
<dbReference type="Pfam" id="PF25880">
    <property type="entry name" value="WHD_CHMP7_1st"/>
    <property type="match status" value="1"/>
</dbReference>
<feature type="region of interest" description="Disordered" evidence="4">
    <location>
        <begin position="401"/>
        <end position="426"/>
    </location>
</feature>
<dbReference type="AlphaFoldDB" id="A0AAN8WTK1"/>
<protein>
    <recommendedName>
        <fullName evidence="7">Charged multivesicular body protein 7</fullName>
    </recommendedName>
</protein>
<dbReference type="GO" id="GO:0005771">
    <property type="term" value="C:multivesicular body"/>
    <property type="evidence" value="ECO:0007669"/>
    <property type="project" value="TreeGrafter"/>
</dbReference>
<dbReference type="Gene3D" id="6.10.140.1230">
    <property type="match status" value="1"/>
</dbReference>
<comment type="similarity">
    <text evidence="2">Belongs to the SNF7 family.</text>
</comment>
<dbReference type="PANTHER" id="PTHR22761">
    <property type="entry name" value="CHARGED MULTIVESICULAR BODY PROTEIN"/>
    <property type="match status" value="1"/>
</dbReference>
<keyword evidence="6" id="KW-1185">Reference proteome</keyword>